<reference evidence="4" key="1">
    <citation type="submission" date="2025-08" db="UniProtKB">
        <authorList>
            <consortium name="RefSeq"/>
        </authorList>
    </citation>
    <scope>IDENTIFICATION</scope>
    <source>
        <tissue evidence="4">Whole Larva</tissue>
    </source>
</reference>
<evidence type="ECO:0000313" key="4">
    <source>
        <dbReference type="RefSeq" id="XP_017781091.1"/>
    </source>
</evidence>
<evidence type="ECO:0000313" key="3">
    <source>
        <dbReference type="Proteomes" id="UP000695000"/>
    </source>
</evidence>
<name>A0ABM1N2P1_NICVS</name>
<dbReference type="SUPFAM" id="SSF48371">
    <property type="entry name" value="ARM repeat"/>
    <property type="match status" value="1"/>
</dbReference>
<dbReference type="PANTHER" id="PTHR22895">
    <property type="entry name" value="ARMADILLO REPEAT-CONTAINING PROTEIN 6"/>
    <property type="match status" value="1"/>
</dbReference>
<organism evidence="3 4">
    <name type="scientific">Nicrophorus vespilloides</name>
    <name type="common">Boreal carrion beetle</name>
    <dbReference type="NCBI Taxonomy" id="110193"/>
    <lineage>
        <taxon>Eukaryota</taxon>
        <taxon>Metazoa</taxon>
        <taxon>Ecdysozoa</taxon>
        <taxon>Arthropoda</taxon>
        <taxon>Hexapoda</taxon>
        <taxon>Insecta</taxon>
        <taxon>Pterygota</taxon>
        <taxon>Neoptera</taxon>
        <taxon>Endopterygota</taxon>
        <taxon>Coleoptera</taxon>
        <taxon>Polyphaga</taxon>
        <taxon>Staphyliniformia</taxon>
        <taxon>Silphidae</taxon>
        <taxon>Nicrophorinae</taxon>
        <taxon>Nicrophorus</taxon>
    </lineage>
</organism>
<dbReference type="InterPro" id="IPR000225">
    <property type="entry name" value="Armadillo"/>
</dbReference>
<dbReference type="PROSITE" id="PS50176">
    <property type="entry name" value="ARM_REPEAT"/>
    <property type="match status" value="1"/>
</dbReference>
<feature type="repeat" description="ARM" evidence="2">
    <location>
        <begin position="280"/>
        <end position="324"/>
    </location>
</feature>
<dbReference type="GeneID" id="108565924"/>
<evidence type="ECO:0000256" key="2">
    <source>
        <dbReference type="PROSITE-ProRule" id="PRU00259"/>
    </source>
</evidence>
<keyword evidence="3" id="KW-1185">Reference proteome</keyword>
<dbReference type="PANTHER" id="PTHR22895:SF0">
    <property type="entry name" value="ARMADILLO REPEAT-CONTAINING PROTEIN 6"/>
    <property type="match status" value="1"/>
</dbReference>
<evidence type="ECO:0000256" key="1">
    <source>
        <dbReference type="ARBA" id="ARBA00022737"/>
    </source>
</evidence>
<dbReference type="RefSeq" id="XP_017781091.1">
    <property type="nucleotide sequence ID" value="XM_017925602.1"/>
</dbReference>
<dbReference type="Pfam" id="PF00514">
    <property type="entry name" value="Arm"/>
    <property type="match status" value="1"/>
</dbReference>
<dbReference type="InterPro" id="IPR016024">
    <property type="entry name" value="ARM-type_fold"/>
</dbReference>
<dbReference type="Proteomes" id="UP000695000">
    <property type="component" value="Unplaced"/>
</dbReference>
<accession>A0ABM1N2P1</accession>
<dbReference type="SMART" id="SM00185">
    <property type="entry name" value="ARM"/>
    <property type="match status" value="4"/>
</dbReference>
<proteinExistence type="predicted"/>
<keyword evidence="1" id="KW-0677">Repeat</keyword>
<dbReference type="Gene3D" id="1.25.10.10">
    <property type="entry name" value="Leucine-rich Repeat Variant"/>
    <property type="match status" value="2"/>
</dbReference>
<sequence length="463" mass="51628">MHPVTQEMFDGVVKENMDEFGMDVDEAIEDTVKQFQAQGADLSKVIIDLMASSVDSQTVTDALKRLSKLVKENQPPQEYVEELKIIKTQCDIGLQYKVIAGREGAYNIIMDILSKDLGDVEVLTECFITLTSLMTKQPDLLNAAGIQLIITTLDQQTDENVIKHLLKWTRECCILHENNRQNIMDAGILDHLKPLMQVASASLLCDCLGVLRSLVLDDDIRVEFGRAHDHARIIASDTLCFITALLEKFKSDETLMNDVILTISSLLVRTEYCKKVDDAGGLPIILSTLSQFSNSDKLSKQCLKVLKALAGNDELKSKIIKSGAAPLIINALNKHKVNQQTAILGLGCISALTLRCPENSEALFKCGAPNTIVSIMELHPDNEQVQKNASWAIRNMVSRSRHQNKQFIELGVEQLLHKALKKCKKSEYDIKAALRDLECSVELKEEWTGKGGMLHTDEKLKKK</sequence>
<gene>
    <name evidence="4" type="primary">LOC108565924</name>
</gene>
<dbReference type="InterPro" id="IPR011989">
    <property type="entry name" value="ARM-like"/>
</dbReference>
<protein>
    <submittedName>
        <fullName evidence="4">Armadillo repeat-containing protein 6 homolog</fullName>
    </submittedName>
</protein>